<dbReference type="Pfam" id="PF08818">
    <property type="entry name" value="DUF1801"/>
    <property type="match status" value="1"/>
</dbReference>
<dbReference type="EMBL" id="CP032125">
    <property type="protein sequence ID" value="AXX97500.1"/>
    <property type="molecule type" value="Genomic_DNA"/>
</dbReference>
<evidence type="ECO:0000313" key="3">
    <source>
        <dbReference type="Proteomes" id="UP000261704"/>
    </source>
</evidence>
<keyword evidence="3" id="KW-1185">Reference proteome</keyword>
<evidence type="ECO:0000259" key="1">
    <source>
        <dbReference type="Pfam" id="PF08818"/>
    </source>
</evidence>
<name>A0A347UF72_9RHOB</name>
<dbReference type="AlphaFoldDB" id="A0A347UF72"/>
<organism evidence="2 3">
    <name type="scientific">Profundibacter amoris</name>
    <dbReference type="NCBI Taxonomy" id="2171755"/>
    <lineage>
        <taxon>Bacteria</taxon>
        <taxon>Pseudomonadati</taxon>
        <taxon>Pseudomonadota</taxon>
        <taxon>Alphaproteobacteria</taxon>
        <taxon>Rhodobacterales</taxon>
        <taxon>Paracoccaceae</taxon>
        <taxon>Profundibacter</taxon>
    </lineage>
</organism>
<reference evidence="2 3" key="1">
    <citation type="submission" date="2018-09" db="EMBL/GenBank/DDBJ databases">
        <title>Profundibacter amoris BAR1 gen. nov., sp. nov., a new member of the Roseobacter clade isolated at Lokis Castle Vent Field on the Arctic Mid-Oceanic Ridge.</title>
        <authorList>
            <person name="Le Moine Bauer S."/>
            <person name="Sjoeberg A.G."/>
            <person name="L'Haridon S."/>
            <person name="Stokke R."/>
            <person name="Roalkvam I."/>
            <person name="Steen I.H."/>
            <person name="Dahle H."/>
        </authorList>
    </citation>
    <scope>NUCLEOTIDE SEQUENCE [LARGE SCALE GENOMIC DNA]</scope>
    <source>
        <strain evidence="2 3">BAR1</strain>
    </source>
</reference>
<dbReference type="KEGG" id="pamo:BAR1_05840"/>
<proteinExistence type="predicted"/>
<dbReference type="InterPro" id="IPR014922">
    <property type="entry name" value="YdhG-like"/>
</dbReference>
<dbReference type="OrthoDB" id="328972at2"/>
<feature type="domain" description="YdhG-like" evidence="1">
    <location>
        <begin position="23"/>
        <end position="128"/>
    </location>
</feature>
<gene>
    <name evidence="2" type="ORF">BAR1_05840</name>
</gene>
<accession>A0A347UF72</accession>
<dbReference type="SUPFAM" id="SSF159888">
    <property type="entry name" value="YdhG-like"/>
    <property type="match status" value="1"/>
</dbReference>
<evidence type="ECO:0000313" key="2">
    <source>
        <dbReference type="EMBL" id="AXX97500.1"/>
    </source>
</evidence>
<protein>
    <submittedName>
        <fullName evidence="2">DUF1801 domain-containing protein</fullName>
    </submittedName>
</protein>
<dbReference type="RefSeq" id="WP_118942157.1">
    <property type="nucleotide sequence ID" value="NZ_CP032125.1"/>
</dbReference>
<dbReference type="Proteomes" id="UP000261704">
    <property type="component" value="Chromosome"/>
</dbReference>
<sequence>MILPLPACVKAAFDAFPELARYTLLNVRSLIFQTAAQNPAVGPLTETLKWGEPAYLTEETKSGSTIRMAWKPAKPDHGALFFNCKTTLVNTMREIYPDSFTYQGTRAVLFRLDQPLPNDALAHCIEMALTYHRNKR</sequence>